<evidence type="ECO:0000313" key="5">
    <source>
        <dbReference type="EMBL" id="MCC2255022.1"/>
    </source>
</evidence>
<reference evidence="5 6" key="1">
    <citation type="submission" date="2021-10" db="EMBL/GenBank/DDBJ databases">
        <title>Anaerobic single-cell dispensing facilitates the cultivation of human gut bacteria.</title>
        <authorList>
            <person name="Afrizal A."/>
        </authorList>
    </citation>
    <scope>NUCLEOTIDE SEQUENCE [LARGE SCALE GENOMIC DNA]</scope>
    <source>
        <strain evidence="5 6">CLA-AA-H200</strain>
    </source>
</reference>
<dbReference type="PROSITE" id="PS50949">
    <property type="entry name" value="HTH_GNTR"/>
    <property type="match status" value="1"/>
</dbReference>
<gene>
    <name evidence="5" type="ORF">LKD70_11415</name>
</gene>
<protein>
    <submittedName>
        <fullName evidence="5">GntR family transcriptional regulator</fullName>
    </submittedName>
</protein>
<sequence>MVIRIDLSSDTPIYVQLRNEIVKGIGKGELLPGENLPTVRQLSAELGVNAMTVSKAYQILKTEGYIETDRRRGAAVRAAGPKGAAAENGREKMESTLELLSAEAKLQGMDREEFLRLCGDAFAQMEV</sequence>
<feature type="domain" description="HTH gntR-type" evidence="4">
    <location>
        <begin position="11"/>
        <end position="79"/>
    </location>
</feature>
<evidence type="ECO:0000256" key="2">
    <source>
        <dbReference type="ARBA" id="ARBA00023125"/>
    </source>
</evidence>
<dbReference type="PANTHER" id="PTHR38445:SF12">
    <property type="entry name" value="GNTR-FAMILY TRANSCRIPTIONAL REGULATOR"/>
    <property type="match status" value="1"/>
</dbReference>
<organism evidence="5 6">
    <name type="scientific">Ruminococcus turbiniformis</name>
    <dbReference type="NCBI Taxonomy" id="2881258"/>
    <lineage>
        <taxon>Bacteria</taxon>
        <taxon>Bacillati</taxon>
        <taxon>Bacillota</taxon>
        <taxon>Clostridia</taxon>
        <taxon>Eubacteriales</taxon>
        <taxon>Oscillospiraceae</taxon>
        <taxon>Ruminococcus</taxon>
    </lineage>
</organism>
<dbReference type="Pfam" id="PF00392">
    <property type="entry name" value="GntR"/>
    <property type="match status" value="1"/>
</dbReference>
<dbReference type="InterPro" id="IPR036390">
    <property type="entry name" value="WH_DNA-bd_sf"/>
</dbReference>
<evidence type="ECO:0000256" key="3">
    <source>
        <dbReference type="ARBA" id="ARBA00023163"/>
    </source>
</evidence>
<name>A0ABS8G0R1_9FIRM</name>
<evidence type="ECO:0000259" key="4">
    <source>
        <dbReference type="PROSITE" id="PS50949"/>
    </source>
</evidence>
<dbReference type="Gene3D" id="1.10.10.10">
    <property type="entry name" value="Winged helix-like DNA-binding domain superfamily/Winged helix DNA-binding domain"/>
    <property type="match status" value="1"/>
</dbReference>
<keyword evidence="1" id="KW-0805">Transcription regulation</keyword>
<dbReference type="InterPro" id="IPR036388">
    <property type="entry name" value="WH-like_DNA-bd_sf"/>
</dbReference>
<keyword evidence="6" id="KW-1185">Reference proteome</keyword>
<dbReference type="SMART" id="SM00345">
    <property type="entry name" value="HTH_GNTR"/>
    <property type="match status" value="1"/>
</dbReference>
<keyword evidence="2" id="KW-0238">DNA-binding</keyword>
<comment type="caution">
    <text evidence="5">The sequence shown here is derived from an EMBL/GenBank/DDBJ whole genome shotgun (WGS) entry which is preliminary data.</text>
</comment>
<dbReference type="PANTHER" id="PTHR38445">
    <property type="entry name" value="HTH-TYPE TRANSCRIPTIONAL REPRESSOR YTRA"/>
    <property type="match status" value="1"/>
</dbReference>
<evidence type="ECO:0000256" key="1">
    <source>
        <dbReference type="ARBA" id="ARBA00023015"/>
    </source>
</evidence>
<dbReference type="RefSeq" id="WP_227708162.1">
    <property type="nucleotide sequence ID" value="NZ_JAJEQX010000020.1"/>
</dbReference>
<dbReference type="Proteomes" id="UP001198151">
    <property type="component" value="Unassembled WGS sequence"/>
</dbReference>
<dbReference type="SUPFAM" id="SSF46785">
    <property type="entry name" value="Winged helix' DNA-binding domain"/>
    <property type="match status" value="1"/>
</dbReference>
<accession>A0ABS8G0R1</accession>
<dbReference type="EMBL" id="JAJEQX010000020">
    <property type="protein sequence ID" value="MCC2255022.1"/>
    <property type="molecule type" value="Genomic_DNA"/>
</dbReference>
<dbReference type="CDD" id="cd07377">
    <property type="entry name" value="WHTH_GntR"/>
    <property type="match status" value="1"/>
</dbReference>
<dbReference type="InterPro" id="IPR000524">
    <property type="entry name" value="Tscrpt_reg_HTH_GntR"/>
</dbReference>
<dbReference type="PRINTS" id="PR00035">
    <property type="entry name" value="HTHGNTR"/>
</dbReference>
<keyword evidence="3" id="KW-0804">Transcription</keyword>
<proteinExistence type="predicted"/>
<evidence type="ECO:0000313" key="6">
    <source>
        <dbReference type="Proteomes" id="UP001198151"/>
    </source>
</evidence>